<dbReference type="PANTHER" id="PTHR14431:SF1">
    <property type="entry name" value="HCLS1-BINDING PROTEIN 3"/>
    <property type="match status" value="1"/>
</dbReference>
<evidence type="ECO:0000313" key="1">
    <source>
        <dbReference type="Ensembl" id="ENSLLTP00000002102.1"/>
    </source>
</evidence>
<dbReference type="Proteomes" id="UP000694406">
    <property type="component" value="Unplaced"/>
</dbReference>
<evidence type="ECO:0000313" key="2">
    <source>
        <dbReference type="Proteomes" id="UP000694406"/>
    </source>
</evidence>
<dbReference type="InterPro" id="IPR039701">
    <property type="entry name" value="HS1BP3"/>
</dbReference>
<sequence>MQQSPGPTVFVTTRPLQNGHTGIDLSVPEYQEIRGKMMSGHVEYSILVVTQLAVFKSAKHKSEDNVQFMEPDPLVSLMSRVKTFPRRKKRMMKPKTLIFSKRKKYLMSFLSSVHLKARRLKRKQRRKRVMWIHLVSSSSRCTIQNNRVGRNFGGLLV</sequence>
<name>A0A8C5RG19_LATLA</name>
<keyword evidence="2" id="KW-1185">Reference proteome</keyword>
<organism evidence="1 2">
    <name type="scientific">Laticauda laticaudata</name>
    <name type="common">Blue-ringed sea krait</name>
    <name type="synonym">Blue-lipped sea krait</name>
    <dbReference type="NCBI Taxonomy" id="8630"/>
    <lineage>
        <taxon>Eukaryota</taxon>
        <taxon>Metazoa</taxon>
        <taxon>Chordata</taxon>
        <taxon>Craniata</taxon>
        <taxon>Vertebrata</taxon>
        <taxon>Euteleostomi</taxon>
        <taxon>Lepidosauria</taxon>
        <taxon>Squamata</taxon>
        <taxon>Bifurcata</taxon>
        <taxon>Unidentata</taxon>
        <taxon>Episquamata</taxon>
        <taxon>Toxicofera</taxon>
        <taxon>Serpentes</taxon>
        <taxon>Colubroidea</taxon>
        <taxon>Elapidae</taxon>
        <taxon>Laticaudinae</taxon>
        <taxon>Laticauda</taxon>
    </lineage>
</organism>
<dbReference type="AlphaFoldDB" id="A0A8C5RG19"/>
<dbReference type="GeneTree" id="ENSGT00390000013092"/>
<proteinExistence type="predicted"/>
<dbReference type="PANTHER" id="PTHR14431">
    <property type="entry name" value="HCLS1-BINDING PROTEIN 3"/>
    <property type="match status" value="1"/>
</dbReference>
<protein>
    <submittedName>
        <fullName evidence="1">Uncharacterized protein</fullName>
    </submittedName>
</protein>
<accession>A0A8C5RG19</accession>
<reference evidence="1" key="1">
    <citation type="submission" date="2025-08" db="UniProtKB">
        <authorList>
            <consortium name="Ensembl"/>
        </authorList>
    </citation>
    <scope>IDENTIFICATION</scope>
</reference>
<dbReference type="Ensembl" id="ENSLLTT00000002186.1">
    <property type="protein sequence ID" value="ENSLLTP00000002102.1"/>
    <property type="gene ID" value="ENSLLTG00000001636.1"/>
</dbReference>
<reference evidence="1" key="2">
    <citation type="submission" date="2025-09" db="UniProtKB">
        <authorList>
            <consortium name="Ensembl"/>
        </authorList>
    </citation>
    <scope>IDENTIFICATION</scope>
</reference>